<organism evidence="2 3">
    <name type="scientific">Actinocatenispora rupis</name>
    <dbReference type="NCBI Taxonomy" id="519421"/>
    <lineage>
        <taxon>Bacteria</taxon>
        <taxon>Bacillati</taxon>
        <taxon>Actinomycetota</taxon>
        <taxon>Actinomycetes</taxon>
        <taxon>Micromonosporales</taxon>
        <taxon>Micromonosporaceae</taxon>
        <taxon>Actinocatenispora</taxon>
    </lineage>
</organism>
<dbReference type="SUPFAM" id="SSF55781">
    <property type="entry name" value="GAF domain-like"/>
    <property type="match status" value="1"/>
</dbReference>
<evidence type="ECO:0000259" key="1">
    <source>
        <dbReference type="Pfam" id="PF13185"/>
    </source>
</evidence>
<dbReference type="InterPro" id="IPR029016">
    <property type="entry name" value="GAF-like_dom_sf"/>
</dbReference>
<gene>
    <name evidence="2" type="ORF">Aru02nite_64510</name>
</gene>
<dbReference type="Proteomes" id="UP000612808">
    <property type="component" value="Unassembled WGS sequence"/>
</dbReference>
<proteinExistence type="predicted"/>
<comment type="caution">
    <text evidence="2">The sequence shown here is derived from an EMBL/GenBank/DDBJ whole genome shotgun (WGS) entry which is preliminary data.</text>
</comment>
<reference evidence="2" key="1">
    <citation type="submission" date="2021-01" db="EMBL/GenBank/DDBJ databases">
        <title>Whole genome shotgun sequence of Actinocatenispora rupis NBRC 107355.</title>
        <authorList>
            <person name="Komaki H."/>
            <person name="Tamura T."/>
        </authorList>
    </citation>
    <scope>NUCLEOTIDE SEQUENCE</scope>
    <source>
        <strain evidence="2">NBRC 107355</strain>
    </source>
</reference>
<dbReference type="InterPro" id="IPR003018">
    <property type="entry name" value="GAF"/>
</dbReference>
<dbReference type="EMBL" id="BOMB01000044">
    <property type="protein sequence ID" value="GID15562.1"/>
    <property type="molecule type" value="Genomic_DNA"/>
</dbReference>
<dbReference type="Pfam" id="PF13185">
    <property type="entry name" value="GAF_2"/>
    <property type="match status" value="1"/>
</dbReference>
<keyword evidence="3" id="KW-1185">Reference proteome</keyword>
<sequence length="184" mass="19814">MDAARKLGLSTVADKALLAQAQERVARAETLEQVQHIVRATARSLVDAQGATVVLYEDGRCFYADEDAVSPLWKGQRFPVQQCISGWAMIHGEPAIVVDSTVDERIPQEIYRPTFVRSLAMVPIGGAAPIGAIGAYWSVPRAIPQREVALLMGLAAAAYPALRRLLPGGGTPLPVDLREPSHHA</sequence>
<name>A0A8J3NFQ0_9ACTN</name>
<dbReference type="RefSeq" id="WP_203663926.1">
    <property type="nucleotide sequence ID" value="NZ_BAAAZM010000023.1"/>
</dbReference>
<evidence type="ECO:0000313" key="2">
    <source>
        <dbReference type="EMBL" id="GID15562.1"/>
    </source>
</evidence>
<dbReference type="AlphaFoldDB" id="A0A8J3NFQ0"/>
<evidence type="ECO:0000313" key="3">
    <source>
        <dbReference type="Proteomes" id="UP000612808"/>
    </source>
</evidence>
<protein>
    <recommendedName>
        <fullName evidence="1">GAF domain-containing protein</fullName>
    </recommendedName>
</protein>
<dbReference type="Gene3D" id="3.30.450.40">
    <property type="match status" value="1"/>
</dbReference>
<accession>A0A8J3NFQ0</accession>
<feature type="domain" description="GAF" evidence="1">
    <location>
        <begin position="29"/>
        <end position="158"/>
    </location>
</feature>